<protein>
    <recommendedName>
        <fullName evidence="3">Lipoprotein</fullName>
    </recommendedName>
</protein>
<evidence type="ECO:0008006" key="3">
    <source>
        <dbReference type="Google" id="ProtNLM"/>
    </source>
</evidence>
<keyword evidence="2" id="KW-1185">Reference proteome</keyword>
<dbReference type="HOGENOM" id="CLU_119097_0_0_4"/>
<dbReference type="RefSeq" id="WP_042628942.1">
    <property type="nucleotide sequence ID" value="NZ_CP002581.1"/>
</dbReference>
<reference evidence="2" key="1">
    <citation type="submission" date="2011-03" db="EMBL/GenBank/DDBJ databases">
        <authorList>
            <person name="Voget S."/>
            <person name="Streit W.R."/>
            <person name="Jaeger K.E."/>
            <person name="Daniel R."/>
        </authorList>
    </citation>
    <scope>NUCLEOTIDE SEQUENCE [LARGE SCALE GENOMIC DNA]</scope>
    <source>
        <strain evidence="2">PG1</strain>
    </source>
</reference>
<evidence type="ECO:0000313" key="1">
    <source>
        <dbReference type="EMBL" id="AJK50706.1"/>
    </source>
</evidence>
<sequence>MIRPSIDRGVCRLTGLAAVLSATLLTGCAELPMGMPRPTIENAARLRSGTPAFAAMNVGEFSLDAAQPKGMDRSVNIRSNTVSSPVQDSFAQYLRETLKVELQSAGLLDPHSDIVVTGSLLMSSVEAPVGTGKAALSARFVVTRLATVRYERVLSVDARWDSPFIGVSAIPQAAGQYESLYRKLVSLLLDDPAFRAAASMP</sequence>
<gene>
    <name evidence="1" type="ORF">BGL_2c26520</name>
</gene>
<proteinExistence type="predicted"/>
<evidence type="ECO:0000313" key="2">
    <source>
        <dbReference type="Proteomes" id="UP000031838"/>
    </source>
</evidence>
<dbReference type="EMBL" id="CP002581">
    <property type="protein sequence ID" value="AJK50706.1"/>
    <property type="molecule type" value="Genomic_DNA"/>
</dbReference>
<dbReference type="PROSITE" id="PS51257">
    <property type="entry name" value="PROKAR_LIPOPROTEIN"/>
    <property type="match status" value="1"/>
</dbReference>
<accession>A0A0B6SEP7</accession>
<dbReference type="AlphaFoldDB" id="A0A0B6SEP7"/>
<dbReference type="KEGG" id="bgp:BGL_2c26520"/>
<reference evidence="1 2" key="2">
    <citation type="journal article" date="2016" name="Appl. Microbiol. Biotechnol.">
        <title>Mutations improving production and secretion of extracellular lipase by Burkholderia glumae PG1.</title>
        <authorList>
            <person name="Knapp A."/>
            <person name="Voget S."/>
            <person name="Gao R."/>
            <person name="Zaburannyi N."/>
            <person name="Krysciak D."/>
            <person name="Breuer M."/>
            <person name="Hauer B."/>
            <person name="Streit W.R."/>
            <person name="Muller R."/>
            <person name="Daniel R."/>
            <person name="Jaeger K.E."/>
        </authorList>
    </citation>
    <scope>NUCLEOTIDE SEQUENCE [LARGE SCALE GENOMIC DNA]</scope>
    <source>
        <strain evidence="1 2">PG1</strain>
    </source>
</reference>
<organism evidence="1 2">
    <name type="scientific">Burkholderia plantarii</name>
    <dbReference type="NCBI Taxonomy" id="41899"/>
    <lineage>
        <taxon>Bacteria</taxon>
        <taxon>Pseudomonadati</taxon>
        <taxon>Pseudomonadota</taxon>
        <taxon>Betaproteobacteria</taxon>
        <taxon>Burkholderiales</taxon>
        <taxon>Burkholderiaceae</taxon>
        <taxon>Burkholderia</taxon>
    </lineage>
</organism>
<dbReference type="Proteomes" id="UP000031838">
    <property type="component" value="Chromosome 2"/>
</dbReference>
<name>A0A0B6SEP7_BURPL</name>